<dbReference type="RefSeq" id="WP_220369920.1">
    <property type="nucleotide sequence ID" value="NZ_JAEUAO010000001.1"/>
</dbReference>
<proteinExistence type="predicted"/>
<organism evidence="3 4">
    <name type="scientific">Rhizobium herbae</name>
    <dbReference type="NCBI Taxonomy" id="508661"/>
    <lineage>
        <taxon>Bacteria</taxon>
        <taxon>Pseudomonadati</taxon>
        <taxon>Pseudomonadota</taxon>
        <taxon>Alphaproteobacteria</taxon>
        <taxon>Hyphomicrobiales</taxon>
        <taxon>Rhizobiaceae</taxon>
        <taxon>Rhizobium/Agrobacterium group</taxon>
        <taxon>Rhizobium</taxon>
    </lineage>
</organism>
<dbReference type="Pfam" id="PF19489">
    <property type="entry name" value="SLT_4"/>
    <property type="match status" value="1"/>
</dbReference>
<feature type="domain" description="Transglycosylase SLT" evidence="2">
    <location>
        <begin position="5"/>
        <end position="189"/>
    </location>
</feature>
<dbReference type="InterPro" id="IPR045795">
    <property type="entry name" value="SLT_4"/>
</dbReference>
<evidence type="ECO:0000259" key="2">
    <source>
        <dbReference type="Pfam" id="PF19489"/>
    </source>
</evidence>
<keyword evidence="4" id="KW-1185">Reference proteome</keyword>
<feature type="signal peptide" evidence="1">
    <location>
        <begin position="1"/>
        <end position="18"/>
    </location>
</feature>
<sequence>MRIAFIVALLLLAGCATAPRETGNACAIFEQRDGWFNNWQRAAEHAERQYGVPVPILMATIYTESGFRPNARPPRTKLFGFIPWKRQSTAYGFSQALNGTWSQYKRETGHWMARRTKFSDAIHFVAWYHDRSSRKNGIARNDAYNLYLAYYLGDGGYAKGAWRGNAQLQRAAQRSANIARTYARQLRSCD</sequence>
<dbReference type="InterPro" id="IPR023346">
    <property type="entry name" value="Lysozyme-like_dom_sf"/>
</dbReference>
<evidence type="ECO:0000256" key="1">
    <source>
        <dbReference type="SAM" id="SignalP"/>
    </source>
</evidence>
<feature type="chain" id="PRO_5046898675" evidence="1">
    <location>
        <begin position="19"/>
        <end position="190"/>
    </location>
</feature>
<protein>
    <submittedName>
        <fullName evidence="3">Transglycosylase SLT domain-containing protein</fullName>
    </submittedName>
</protein>
<evidence type="ECO:0000313" key="3">
    <source>
        <dbReference type="EMBL" id="MBW9061785.1"/>
    </source>
</evidence>
<accession>A0ABS7H4T2</accession>
<dbReference type="EMBL" id="JAEUAO010000001">
    <property type="protein sequence ID" value="MBW9061785.1"/>
    <property type="molecule type" value="Genomic_DNA"/>
</dbReference>
<reference evidence="3 4" key="1">
    <citation type="journal article" date="2021" name="MBio">
        <title>Poor Competitiveness of Bradyrhizobium in Pigeon Pea Root Colonization in Indian Soils.</title>
        <authorList>
            <person name="Chalasani D."/>
            <person name="Basu A."/>
            <person name="Pullabhotla S.V.S.R.N."/>
            <person name="Jorrin B."/>
            <person name="Neal A.L."/>
            <person name="Poole P.S."/>
            <person name="Podile A.R."/>
            <person name="Tkacz A."/>
        </authorList>
    </citation>
    <scope>NUCLEOTIDE SEQUENCE [LARGE SCALE GENOMIC DNA]</scope>
    <source>
        <strain evidence="3 4">HU44</strain>
    </source>
</reference>
<gene>
    <name evidence="3" type="ORF">JNB71_00465</name>
</gene>
<dbReference type="Proteomes" id="UP000757604">
    <property type="component" value="Unassembled WGS sequence"/>
</dbReference>
<keyword evidence="1" id="KW-0732">Signal</keyword>
<dbReference type="Gene3D" id="1.10.530.10">
    <property type="match status" value="1"/>
</dbReference>
<name>A0ABS7H4T2_9HYPH</name>
<comment type="caution">
    <text evidence="3">The sequence shown here is derived from an EMBL/GenBank/DDBJ whole genome shotgun (WGS) entry which is preliminary data.</text>
</comment>
<evidence type="ECO:0000313" key="4">
    <source>
        <dbReference type="Proteomes" id="UP000757604"/>
    </source>
</evidence>
<dbReference type="SUPFAM" id="SSF53955">
    <property type="entry name" value="Lysozyme-like"/>
    <property type="match status" value="1"/>
</dbReference>
<dbReference type="PROSITE" id="PS51257">
    <property type="entry name" value="PROKAR_LIPOPROTEIN"/>
    <property type="match status" value="1"/>
</dbReference>